<dbReference type="HOGENOM" id="CLU_3430961_0_0_1"/>
<dbReference type="EMBL" id="AMYD01003719">
    <property type="protein sequence ID" value="EQB45446.1"/>
    <property type="molecule type" value="Genomic_DNA"/>
</dbReference>
<organism evidence="1 2">
    <name type="scientific">Colletotrichum gloeosporioides (strain Cg-14)</name>
    <name type="common">Anthracnose fungus</name>
    <name type="synonym">Glomerella cingulata</name>
    <dbReference type="NCBI Taxonomy" id="1237896"/>
    <lineage>
        <taxon>Eukaryota</taxon>
        <taxon>Fungi</taxon>
        <taxon>Dikarya</taxon>
        <taxon>Ascomycota</taxon>
        <taxon>Pezizomycotina</taxon>
        <taxon>Sordariomycetes</taxon>
        <taxon>Hypocreomycetidae</taxon>
        <taxon>Glomerellales</taxon>
        <taxon>Glomerellaceae</taxon>
        <taxon>Colletotrichum</taxon>
        <taxon>Colletotrichum gloeosporioides species complex</taxon>
    </lineage>
</organism>
<dbReference type="AlphaFoldDB" id="T0L1M8"/>
<reference evidence="2" key="1">
    <citation type="journal article" date="2013" name="Mol. Plant Microbe Interact.">
        <title>Global aspects of pacC regulation of pathogenicity genes in Colletotrichum gloeosporioides as revealed by transcriptome analysis.</title>
        <authorList>
            <person name="Alkan N."/>
            <person name="Meng X."/>
            <person name="Friedlander G."/>
            <person name="Reuveni E."/>
            <person name="Sukno S."/>
            <person name="Sherman A."/>
            <person name="Thon M."/>
            <person name="Fluhr R."/>
            <person name="Prusky D."/>
        </authorList>
    </citation>
    <scope>NUCLEOTIDE SEQUENCE [LARGE SCALE GENOMIC DNA]</scope>
    <source>
        <strain evidence="2">Cg-14</strain>
    </source>
</reference>
<gene>
    <name evidence="1" type="ORF">CGLO_15682</name>
</gene>
<evidence type="ECO:0000313" key="2">
    <source>
        <dbReference type="Proteomes" id="UP000015530"/>
    </source>
</evidence>
<sequence>MWFHLARFQTIHLLQKAF</sequence>
<comment type="caution">
    <text evidence="1">The sequence shown here is derived from an EMBL/GenBank/DDBJ whole genome shotgun (WGS) entry which is preliminary data.</text>
</comment>
<protein>
    <submittedName>
        <fullName evidence="1">Uncharacterized protein</fullName>
    </submittedName>
</protein>
<accession>T0L1M8</accession>
<name>T0L1M8_COLGC</name>
<dbReference type="Proteomes" id="UP000015530">
    <property type="component" value="Unassembled WGS sequence"/>
</dbReference>
<proteinExistence type="predicted"/>
<evidence type="ECO:0000313" key="1">
    <source>
        <dbReference type="EMBL" id="EQB45446.1"/>
    </source>
</evidence>